<dbReference type="InterPro" id="IPR003838">
    <property type="entry name" value="ABC3_permease_C"/>
</dbReference>
<dbReference type="GO" id="GO:0022857">
    <property type="term" value="F:transmembrane transporter activity"/>
    <property type="evidence" value="ECO:0007669"/>
    <property type="project" value="TreeGrafter"/>
</dbReference>
<organism evidence="10 11">
    <name type="scientific">Alloacidobacterium dinghuense</name>
    <dbReference type="NCBI Taxonomy" id="2763107"/>
    <lineage>
        <taxon>Bacteria</taxon>
        <taxon>Pseudomonadati</taxon>
        <taxon>Acidobacteriota</taxon>
        <taxon>Terriglobia</taxon>
        <taxon>Terriglobales</taxon>
        <taxon>Acidobacteriaceae</taxon>
        <taxon>Alloacidobacterium</taxon>
    </lineage>
</organism>
<gene>
    <name evidence="10" type="ORF">H7849_20690</name>
</gene>
<evidence type="ECO:0000259" key="9">
    <source>
        <dbReference type="Pfam" id="PF12704"/>
    </source>
</evidence>
<keyword evidence="4 7" id="KW-1133">Transmembrane helix</keyword>
<evidence type="ECO:0000313" key="10">
    <source>
        <dbReference type="EMBL" id="QNI31468.1"/>
    </source>
</evidence>
<keyword evidence="5 7" id="KW-0472">Membrane</keyword>
<evidence type="ECO:0000256" key="4">
    <source>
        <dbReference type="ARBA" id="ARBA00022989"/>
    </source>
</evidence>
<proteinExistence type="inferred from homology"/>
<keyword evidence="11" id="KW-1185">Reference proteome</keyword>
<dbReference type="EMBL" id="CP060394">
    <property type="protein sequence ID" value="QNI31468.1"/>
    <property type="molecule type" value="Genomic_DNA"/>
</dbReference>
<dbReference type="GO" id="GO:0005886">
    <property type="term" value="C:plasma membrane"/>
    <property type="evidence" value="ECO:0007669"/>
    <property type="project" value="UniProtKB-SubCell"/>
</dbReference>
<dbReference type="AlphaFoldDB" id="A0A7G8BFZ8"/>
<reference evidence="10 11" key="1">
    <citation type="submission" date="2020-08" db="EMBL/GenBank/DDBJ databases">
        <title>Edaphobacter telluris sp. nov. and Acidobacterium dinghuensis sp. nov., two acidobacteria isolated from forest soil.</title>
        <authorList>
            <person name="Fu J."/>
            <person name="Qiu L."/>
        </authorList>
    </citation>
    <scope>NUCLEOTIDE SEQUENCE [LARGE SCALE GENOMIC DNA]</scope>
    <source>
        <strain evidence="10">4Y35</strain>
    </source>
</reference>
<feature type="domain" description="MacB-like periplasmic core" evidence="9">
    <location>
        <begin position="24"/>
        <end position="259"/>
    </location>
</feature>
<dbReference type="Pfam" id="PF12704">
    <property type="entry name" value="MacB_PCD"/>
    <property type="match status" value="1"/>
</dbReference>
<dbReference type="PANTHER" id="PTHR30572:SF4">
    <property type="entry name" value="ABC TRANSPORTER PERMEASE YTRF"/>
    <property type="match status" value="1"/>
</dbReference>
<name>A0A7G8BFZ8_9BACT</name>
<dbReference type="InterPro" id="IPR025857">
    <property type="entry name" value="MacB_PCD"/>
</dbReference>
<dbReference type="Pfam" id="PF02687">
    <property type="entry name" value="FtsX"/>
    <property type="match status" value="1"/>
</dbReference>
<evidence type="ECO:0000256" key="1">
    <source>
        <dbReference type="ARBA" id="ARBA00004651"/>
    </source>
</evidence>
<sequence>MRIADSREAVRMAFETLRTNKLRSGLTILGIVIGVATVITISSIISGLNNNVQAWVSTLGTDVLWVFHMPVIGVRPTAEMLARKKLTFDDVAAIRNLPHVVAADGGVRHVNPIFQAGIVGVKYGQKKAQGTLLQGDSVQVAEVADIPLIEGRMFTEDEDQRRANVVILGYDTAQQLFGNDSGLGKEVNIENNAFTVIGVFDKRKQPFGGGRNPDDNAAFFPINTFMKLHPEDAVTGGVWVSVKYDDPKNRNLVQDEVRELLRRRRKVHVEAPDDFEIFGPDSLTRLWNQLTGGLAIFMVAVSSVGLMVGGVGVMNIMLVSVTERTKEIGVRKAIGATKRNILLQFTIEAMTLCALGGVIGIAAGGIITLLIRLLLSALPATMSSMWAMIGFTVSCMIGLVFGIYPAWKAANLDPIEALRYE</sequence>
<dbReference type="Proteomes" id="UP000515312">
    <property type="component" value="Chromosome"/>
</dbReference>
<evidence type="ECO:0000256" key="3">
    <source>
        <dbReference type="ARBA" id="ARBA00022692"/>
    </source>
</evidence>
<dbReference type="KEGG" id="adin:H7849_20690"/>
<accession>A0A7G8BFZ8</accession>
<comment type="subcellular location">
    <subcellularLocation>
        <location evidence="1">Cell membrane</location>
        <topology evidence="1">Multi-pass membrane protein</topology>
    </subcellularLocation>
</comment>
<keyword evidence="2" id="KW-1003">Cell membrane</keyword>
<comment type="similarity">
    <text evidence="6">Belongs to the ABC-4 integral membrane protein family.</text>
</comment>
<dbReference type="RefSeq" id="WP_186742125.1">
    <property type="nucleotide sequence ID" value="NZ_CP060394.1"/>
</dbReference>
<evidence type="ECO:0000256" key="5">
    <source>
        <dbReference type="ARBA" id="ARBA00023136"/>
    </source>
</evidence>
<dbReference type="PANTHER" id="PTHR30572">
    <property type="entry name" value="MEMBRANE COMPONENT OF TRANSPORTER-RELATED"/>
    <property type="match status" value="1"/>
</dbReference>
<evidence type="ECO:0000256" key="6">
    <source>
        <dbReference type="ARBA" id="ARBA00038076"/>
    </source>
</evidence>
<keyword evidence="3 7" id="KW-0812">Transmembrane</keyword>
<evidence type="ECO:0000256" key="2">
    <source>
        <dbReference type="ARBA" id="ARBA00022475"/>
    </source>
</evidence>
<protein>
    <submittedName>
        <fullName evidence="10">ABC transporter permease</fullName>
    </submittedName>
</protein>
<feature type="transmembrane region" description="Helical" evidence="7">
    <location>
        <begin position="294"/>
        <end position="321"/>
    </location>
</feature>
<dbReference type="InterPro" id="IPR050250">
    <property type="entry name" value="Macrolide_Exporter_MacB"/>
</dbReference>
<feature type="transmembrane region" description="Helical" evidence="7">
    <location>
        <begin position="341"/>
        <end position="374"/>
    </location>
</feature>
<evidence type="ECO:0000259" key="8">
    <source>
        <dbReference type="Pfam" id="PF02687"/>
    </source>
</evidence>
<feature type="transmembrane region" description="Helical" evidence="7">
    <location>
        <begin position="26"/>
        <end position="48"/>
    </location>
</feature>
<evidence type="ECO:0000313" key="11">
    <source>
        <dbReference type="Proteomes" id="UP000515312"/>
    </source>
</evidence>
<feature type="transmembrane region" description="Helical" evidence="7">
    <location>
        <begin position="386"/>
        <end position="407"/>
    </location>
</feature>
<feature type="domain" description="ABC3 transporter permease C-terminal" evidence="8">
    <location>
        <begin position="301"/>
        <end position="414"/>
    </location>
</feature>
<evidence type="ECO:0000256" key="7">
    <source>
        <dbReference type="SAM" id="Phobius"/>
    </source>
</evidence>